<comment type="caution">
    <text evidence="1">The sequence shown here is derived from an EMBL/GenBank/DDBJ whole genome shotgun (WGS) entry which is preliminary data.</text>
</comment>
<organism evidence="1 2">
    <name type="scientific">Populus trichocarpa</name>
    <name type="common">Western balsam poplar</name>
    <name type="synonym">Populus balsamifera subsp. trichocarpa</name>
    <dbReference type="NCBI Taxonomy" id="3694"/>
    <lineage>
        <taxon>Eukaryota</taxon>
        <taxon>Viridiplantae</taxon>
        <taxon>Streptophyta</taxon>
        <taxon>Embryophyta</taxon>
        <taxon>Tracheophyta</taxon>
        <taxon>Spermatophyta</taxon>
        <taxon>Magnoliopsida</taxon>
        <taxon>eudicotyledons</taxon>
        <taxon>Gunneridae</taxon>
        <taxon>Pentapetalae</taxon>
        <taxon>rosids</taxon>
        <taxon>fabids</taxon>
        <taxon>Malpighiales</taxon>
        <taxon>Salicaceae</taxon>
        <taxon>Saliceae</taxon>
        <taxon>Populus</taxon>
    </lineage>
</organism>
<keyword evidence="2" id="KW-1185">Reference proteome</keyword>
<protein>
    <submittedName>
        <fullName evidence="1">Uncharacterized protein</fullName>
    </submittedName>
</protein>
<dbReference type="Proteomes" id="UP000006729">
    <property type="component" value="Chromosome 9"/>
</dbReference>
<dbReference type="EMBL" id="CM009298">
    <property type="protein sequence ID" value="KAI9389113.1"/>
    <property type="molecule type" value="Genomic_DNA"/>
</dbReference>
<name>A0ACC0SIW5_POPTR</name>
<reference evidence="1 2" key="1">
    <citation type="journal article" date="2006" name="Science">
        <title>The genome of black cottonwood, Populus trichocarpa (Torr. &amp; Gray).</title>
        <authorList>
            <person name="Tuskan G.A."/>
            <person name="Difazio S."/>
            <person name="Jansson S."/>
            <person name="Bohlmann J."/>
            <person name="Grigoriev I."/>
            <person name="Hellsten U."/>
            <person name="Putnam N."/>
            <person name="Ralph S."/>
            <person name="Rombauts S."/>
            <person name="Salamov A."/>
            <person name="Schein J."/>
            <person name="Sterck L."/>
            <person name="Aerts A."/>
            <person name="Bhalerao R.R."/>
            <person name="Bhalerao R.P."/>
            <person name="Blaudez D."/>
            <person name="Boerjan W."/>
            <person name="Brun A."/>
            <person name="Brunner A."/>
            <person name="Busov V."/>
            <person name="Campbell M."/>
            <person name="Carlson J."/>
            <person name="Chalot M."/>
            <person name="Chapman J."/>
            <person name="Chen G.L."/>
            <person name="Cooper D."/>
            <person name="Coutinho P.M."/>
            <person name="Couturier J."/>
            <person name="Covert S."/>
            <person name="Cronk Q."/>
            <person name="Cunningham R."/>
            <person name="Davis J."/>
            <person name="Degroeve S."/>
            <person name="Dejardin A."/>
            <person name="Depamphilis C."/>
            <person name="Detter J."/>
            <person name="Dirks B."/>
            <person name="Dubchak I."/>
            <person name="Duplessis S."/>
            <person name="Ehlting J."/>
            <person name="Ellis B."/>
            <person name="Gendler K."/>
            <person name="Goodstein D."/>
            <person name="Gribskov M."/>
            <person name="Grimwood J."/>
            <person name="Groover A."/>
            <person name="Gunter L."/>
            <person name="Hamberger B."/>
            <person name="Heinze B."/>
            <person name="Helariutta Y."/>
            <person name="Henrissat B."/>
            <person name="Holligan D."/>
            <person name="Holt R."/>
            <person name="Huang W."/>
            <person name="Islam-Faridi N."/>
            <person name="Jones S."/>
            <person name="Jones-Rhoades M."/>
            <person name="Jorgensen R."/>
            <person name="Joshi C."/>
            <person name="Kangasjarvi J."/>
            <person name="Karlsson J."/>
            <person name="Kelleher C."/>
            <person name="Kirkpatrick R."/>
            <person name="Kirst M."/>
            <person name="Kohler A."/>
            <person name="Kalluri U."/>
            <person name="Larimer F."/>
            <person name="Leebens-Mack J."/>
            <person name="Leple J.C."/>
            <person name="Locascio P."/>
            <person name="Lou Y."/>
            <person name="Lucas S."/>
            <person name="Martin F."/>
            <person name="Montanini B."/>
            <person name="Napoli C."/>
            <person name="Nelson D.R."/>
            <person name="Nelson C."/>
            <person name="Nieminen K."/>
            <person name="Nilsson O."/>
            <person name="Pereda V."/>
            <person name="Peter G."/>
            <person name="Philippe R."/>
            <person name="Pilate G."/>
            <person name="Poliakov A."/>
            <person name="Razumovskaya J."/>
            <person name="Richardson P."/>
            <person name="Rinaldi C."/>
            <person name="Ritland K."/>
            <person name="Rouze P."/>
            <person name="Ryaboy D."/>
            <person name="Schmutz J."/>
            <person name="Schrader J."/>
            <person name="Segerman B."/>
            <person name="Shin H."/>
            <person name="Siddiqui A."/>
            <person name="Sterky F."/>
            <person name="Terry A."/>
            <person name="Tsai C.J."/>
            <person name="Uberbacher E."/>
            <person name="Unneberg P."/>
            <person name="Vahala J."/>
            <person name="Wall K."/>
            <person name="Wessler S."/>
            <person name="Yang G."/>
            <person name="Yin T."/>
            <person name="Douglas C."/>
            <person name="Marra M."/>
            <person name="Sandberg G."/>
            <person name="Van de Peer Y."/>
            <person name="Rokhsar D."/>
        </authorList>
    </citation>
    <scope>NUCLEOTIDE SEQUENCE [LARGE SCALE GENOMIC DNA]</scope>
    <source>
        <strain evidence="2">cv. Nisqually</strain>
    </source>
</reference>
<evidence type="ECO:0000313" key="2">
    <source>
        <dbReference type="Proteomes" id="UP000006729"/>
    </source>
</evidence>
<accession>A0ACC0SIW5</accession>
<proteinExistence type="predicted"/>
<sequence length="201" mass="22571">MKISYKEITHPIHPHHKIKLEYTEIPYSLYSCHQKCCAGQFDLHKACAVPPPIVNIPFYRNCNFEFHHHPPGEEKRICDASQLYLCRKLSGACHRCGGKGHGWSYRSRCKTYNLHLSCVKELLVESWEAMYLKVDENKVREMQSRIPSLKGTLANHHGGIRGGKVTRCCQMAGGAIRLIVSAILGDPTSIIAAVVGGFISK</sequence>
<gene>
    <name evidence="1" type="ORF">POPTR_009G170201v4</name>
</gene>
<evidence type="ECO:0000313" key="1">
    <source>
        <dbReference type="EMBL" id="KAI9389113.1"/>
    </source>
</evidence>